<keyword evidence="2 3" id="KW-0040">ANK repeat</keyword>
<gene>
    <name evidence="4" type="ORF">ALC53_14203</name>
</gene>
<dbReference type="Gene3D" id="1.25.40.20">
    <property type="entry name" value="Ankyrin repeat-containing domain"/>
    <property type="match status" value="1"/>
</dbReference>
<dbReference type="PROSITE" id="PS50088">
    <property type="entry name" value="ANK_REPEAT"/>
    <property type="match status" value="2"/>
</dbReference>
<feature type="repeat" description="ANK" evidence="3">
    <location>
        <begin position="180"/>
        <end position="212"/>
    </location>
</feature>
<evidence type="ECO:0000256" key="3">
    <source>
        <dbReference type="PROSITE-ProRule" id="PRU00023"/>
    </source>
</evidence>
<dbReference type="STRING" id="520822.A0A195ATX4"/>
<dbReference type="Pfam" id="PF13637">
    <property type="entry name" value="Ank_4"/>
    <property type="match status" value="1"/>
</dbReference>
<name>A0A195ATX4_9HYME</name>
<proteinExistence type="predicted"/>
<evidence type="ECO:0000313" key="5">
    <source>
        <dbReference type="Proteomes" id="UP000078540"/>
    </source>
</evidence>
<dbReference type="PRINTS" id="PR01415">
    <property type="entry name" value="ANKYRIN"/>
</dbReference>
<accession>A0A195ATX4</accession>
<keyword evidence="5" id="KW-1185">Reference proteome</keyword>
<feature type="repeat" description="ANK" evidence="3">
    <location>
        <begin position="214"/>
        <end position="246"/>
    </location>
</feature>
<organism evidence="4 5">
    <name type="scientific">Atta colombica</name>
    <dbReference type="NCBI Taxonomy" id="520822"/>
    <lineage>
        <taxon>Eukaryota</taxon>
        <taxon>Metazoa</taxon>
        <taxon>Ecdysozoa</taxon>
        <taxon>Arthropoda</taxon>
        <taxon>Hexapoda</taxon>
        <taxon>Insecta</taxon>
        <taxon>Pterygota</taxon>
        <taxon>Neoptera</taxon>
        <taxon>Endopterygota</taxon>
        <taxon>Hymenoptera</taxon>
        <taxon>Apocrita</taxon>
        <taxon>Aculeata</taxon>
        <taxon>Formicoidea</taxon>
        <taxon>Formicidae</taxon>
        <taxon>Myrmicinae</taxon>
        <taxon>Atta</taxon>
    </lineage>
</organism>
<reference evidence="4 5" key="1">
    <citation type="submission" date="2015-09" db="EMBL/GenBank/DDBJ databases">
        <title>Atta colombica WGS genome.</title>
        <authorList>
            <person name="Nygaard S."/>
            <person name="Hu H."/>
            <person name="Boomsma J."/>
            <person name="Zhang G."/>
        </authorList>
    </citation>
    <scope>NUCLEOTIDE SEQUENCE [LARGE SCALE GENOMIC DNA]</scope>
    <source>
        <strain evidence="4">Treedump-2</strain>
        <tissue evidence="4">Whole body</tissue>
    </source>
</reference>
<dbReference type="PANTHER" id="PTHR24171">
    <property type="entry name" value="ANKYRIN REPEAT DOMAIN-CONTAINING PROTEIN 39-RELATED"/>
    <property type="match status" value="1"/>
</dbReference>
<evidence type="ECO:0000313" key="4">
    <source>
        <dbReference type="EMBL" id="KYM75507.1"/>
    </source>
</evidence>
<dbReference type="EMBL" id="KQ976745">
    <property type="protein sequence ID" value="KYM75507.1"/>
    <property type="molecule type" value="Genomic_DNA"/>
</dbReference>
<dbReference type="Proteomes" id="UP000078540">
    <property type="component" value="Unassembled WGS sequence"/>
</dbReference>
<dbReference type="InterPro" id="IPR036770">
    <property type="entry name" value="Ankyrin_rpt-contain_sf"/>
</dbReference>
<evidence type="ECO:0000256" key="1">
    <source>
        <dbReference type="ARBA" id="ARBA00022737"/>
    </source>
</evidence>
<dbReference type="AlphaFoldDB" id="A0A195ATX4"/>
<dbReference type="SMART" id="SM00248">
    <property type="entry name" value="ANK"/>
    <property type="match status" value="3"/>
</dbReference>
<dbReference type="PANTHER" id="PTHR24171:SF9">
    <property type="entry name" value="ANKYRIN REPEAT DOMAIN-CONTAINING PROTEIN 39"/>
    <property type="match status" value="1"/>
</dbReference>
<keyword evidence="1" id="KW-0677">Repeat</keyword>
<evidence type="ECO:0000256" key="2">
    <source>
        <dbReference type="ARBA" id="ARBA00023043"/>
    </source>
</evidence>
<dbReference type="PROSITE" id="PS50297">
    <property type="entry name" value="ANK_REP_REGION"/>
    <property type="match status" value="2"/>
</dbReference>
<sequence>MATTTNSKKQDTTAVDEDDDIFYYVGVKASPFAADSAVFGLPPKEVSALRCRFPLSSCSTNVVNGIMLKGTYVAKLISGTPFSVINALAELGYRVICSTGEAEVLWTLQRDFICRYKQTMEHSYDHKMCCEGAARYNVCQNIDELYFERGLWTAALDGDEDRILTLLQKGVFVDTPDTTAGYTALHYATRSGHYHVCKILLQHGANVNACTRSLRATPLHRAASMGHVKILKLLLTYKADPNLTDVDGRTALHRAIPTIAGSVEGVEILQSLLRITDRTIKDKTGQTIDDVFESWKMTQSEDEKIKIMEKLFYHNQE</sequence>
<dbReference type="InterPro" id="IPR002110">
    <property type="entry name" value="Ankyrin_rpt"/>
</dbReference>
<dbReference type="SUPFAM" id="SSF48403">
    <property type="entry name" value="Ankyrin repeat"/>
    <property type="match status" value="1"/>
</dbReference>
<protein>
    <submittedName>
        <fullName evidence="4">Ankyrin repeat domain-containing protein 39</fullName>
    </submittedName>
</protein>